<gene>
    <name evidence="2" type="ORF">Vau01_105610</name>
</gene>
<comment type="caution">
    <text evidence="2">The sequence shown here is derived from an EMBL/GenBank/DDBJ whole genome shotgun (WGS) entry which is preliminary data.</text>
</comment>
<dbReference type="AlphaFoldDB" id="A0A8J3ZJB8"/>
<accession>A0A8J3ZJB8</accession>
<dbReference type="Proteomes" id="UP000612585">
    <property type="component" value="Unassembled WGS sequence"/>
</dbReference>
<name>A0A8J3ZJB8_9ACTN</name>
<keyword evidence="3" id="KW-1185">Reference proteome</keyword>
<dbReference type="EMBL" id="BOPG01000087">
    <property type="protein sequence ID" value="GIJ63045.1"/>
    <property type="molecule type" value="Genomic_DNA"/>
</dbReference>
<protein>
    <submittedName>
        <fullName evidence="2">Uncharacterized protein</fullName>
    </submittedName>
</protein>
<proteinExistence type="predicted"/>
<sequence length="52" mass="5524">MVVAARQFSDVRWGSAETGFGYRVPVASSPQVTKGPVRSGSGYHPDRTGGTR</sequence>
<reference evidence="2" key="1">
    <citation type="submission" date="2021-01" db="EMBL/GenBank/DDBJ databases">
        <title>Whole genome shotgun sequence of Virgisporangium aurantiacum NBRC 16421.</title>
        <authorList>
            <person name="Komaki H."/>
            <person name="Tamura T."/>
        </authorList>
    </citation>
    <scope>NUCLEOTIDE SEQUENCE</scope>
    <source>
        <strain evidence="2">NBRC 16421</strain>
    </source>
</reference>
<evidence type="ECO:0000256" key="1">
    <source>
        <dbReference type="SAM" id="MobiDB-lite"/>
    </source>
</evidence>
<organism evidence="2 3">
    <name type="scientific">Virgisporangium aurantiacum</name>
    <dbReference type="NCBI Taxonomy" id="175570"/>
    <lineage>
        <taxon>Bacteria</taxon>
        <taxon>Bacillati</taxon>
        <taxon>Actinomycetota</taxon>
        <taxon>Actinomycetes</taxon>
        <taxon>Micromonosporales</taxon>
        <taxon>Micromonosporaceae</taxon>
        <taxon>Virgisporangium</taxon>
    </lineage>
</organism>
<evidence type="ECO:0000313" key="3">
    <source>
        <dbReference type="Proteomes" id="UP000612585"/>
    </source>
</evidence>
<evidence type="ECO:0000313" key="2">
    <source>
        <dbReference type="EMBL" id="GIJ63045.1"/>
    </source>
</evidence>
<feature type="region of interest" description="Disordered" evidence="1">
    <location>
        <begin position="26"/>
        <end position="52"/>
    </location>
</feature>